<dbReference type="InterPro" id="IPR002734">
    <property type="entry name" value="RibDG_C"/>
</dbReference>
<feature type="domain" description="Bacterial bifunctional deaminase-reductase C-terminal" evidence="1">
    <location>
        <begin position="7"/>
        <end position="173"/>
    </location>
</feature>
<dbReference type="Gene3D" id="3.40.430.10">
    <property type="entry name" value="Dihydrofolate Reductase, subunit A"/>
    <property type="match status" value="1"/>
</dbReference>
<evidence type="ECO:0000313" key="2">
    <source>
        <dbReference type="EMBL" id="VVN53946.1"/>
    </source>
</evidence>
<dbReference type="PANTHER" id="PTHR38011">
    <property type="entry name" value="DIHYDROFOLATE REDUCTASE FAMILY PROTEIN (AFU_ORTHOLOGUE AFUA_8G06820)"/>
    <property type="match status" value="1"/>
</dbReference>
<dbReference type="InterPro" id="IPR024072">
    <property type="entry name" value="DHFR-like_dom_sf"/>
</dbReference>
<sequence>MDTKCSVFIAASVDGFIARPDGNIEWLHRPEYECPVLRGLTYDEFMTTVDALVMGRKTLDKVLSFPEWPYENTRVVVLSRGEVVLPPELRDHVDVLAGDPLLIVAQLAAQGLKHLYIDGGQTIQAFLAAGLINEITITRIPVLLGKGIPLFSQLGGELNLSLIDSSASDNGFVQSRYQVLAQACSVDKTGSDCSALEI</sequence>
<dbReference type="Proteomes" id="UP000326437">
    <property type="component" value="Unassembled WGS sequence"/>
</dbReference>
<dbReference type="PANTHER" id="PTHR38011:SF11">
    <property type="entry name" value="2,5-DIAMINO-6-RIBOSYLAMINO-4(3H)-PYRIMIDINONE 5'-PHOSPHATE REDUCTASE"/>
    <property type="match status" value="1"/>
</dbReference>
<evidence type="ECO:0000259" key="1">
    <source>
        <dbReference type="Pfam" id="PF01872"/>
    </source>
</evidence>
<organism evidence="2 3">
    <name type="scientific">Pseudomonas fluorescens</name>
    <dbReference type="NCBI Taxonomy" id="294"/>
    <lineage>
        <taxon>Bacteria</taxon>
        <taxon>Pseudomonadati</taxon>
        <taxon>Pseudomonadota</taxon>
        <taxon>Gammaproteobacteria</taxon>
        <taxon>Pseudomonadales</taxon>
        <taxon>Pseudomonadaceae</taxon>
        <taxon>Pseudomonas</taxon>
    </lineage>
</organism>
<dbReference type="RefSeq" id="WP_095026186.1">
    <property type="nucleotide sequence ID" value="NZ_CABVHO010000008.1"/>
</dbReference>
<proteinExistence type="predicted"/>
<dbReference type="SUPFAM" id="SSF53597">
    <property type="entry name" value="Dihydrofolate reductase-like"/>
    <property type="match status" value="1"/>
</dbReference>
<reference evidence="2 3" key="1">
    <citation type="submission" date="2019-09" db="EMBL/GenBank/DDBJ databases">
        <authorList>
            <person name="Chandra G."/>
            <person name="Truman W A."/>
        </authorList>
    </citation>
    <scope>NUCLEOTIDE SEQUENCE [LARGE SCALE GENOMIC DNA]</scope>
    <source>
        <strain evidence="2">PS685</strain>
    </source>
</reference>
<gene>
    <name evidence="2" type="primary">yyaP</name>
    <name evidence="2" type="ORF">PS685_01417</name>
</gene>
<dbReference type="EMBL" id="CABVHO010000008">
    <property type="protein sequence ID" value="VVN53946.1"/>
    <property type="molecule type" value="Genomic_DNA"/>
</dbReference>
<accession>A0A5E6YKC9</accession>
<name>A0A5E6YKC9_PSEFL</name>
<protein>
    <recommendedName>
        <fullName evidence="1">Bacterial bifunctional deaminase-reductase C-terminal domain-containing protein</fullName>
    </recommendedName>
</protein>
<dbReference type="GO" id="GO:0009231">
    <property type="term" value="P:riboflavin biosynthetic process"/>
    <property type="evidence" value="ECO:0007669"/>
    <property type="project" value="InterPro"/>
</dbReference>
<dbReference type="OrthoDB" id="9782335at2"/>
<dbReference type="InterPro" id="IPR050765">
    <property type="entry name" value="Riboflavin_Biosynth_HTPR"/>
</dbReference>
<evidence type="ECO:0000313" key="3">
    <source>
        <dbReference type="Proteomes" id="UP000326437"/>
    </source>
</evidence>
<dbReference type="GO" id="GO:0008703">
    <property type="term" value="F:5-amino-6-(5-phosphoribosylamino)uracil reductase activity"/>
    <property type="evidence" value="ECO:0007669"/>
    <property type="project" value="InterPro"/>
</dbReference>
<dbReference type="Pfam" id="PF01872">
    <property type="entry name" value="RibD_C"/>
    <property type="match status" value="1"/>
</dbReference>
<dbReference type="AlphaFoldDB" id="A0A5E6YKC9"/>